<dbReference type="Proteomes" id="UP000011668">
    <property type="component" value="Unassembled WGS sequence"/>
</dbReference>
<accession>L8WS23</accession>
<gene>
    <name evidence="1" type="ORF">AG1IA_05043</name>
</gene>
<reference evidence="1 2" key="1">
    <citation type="journal article" date="2013" name="Nat. Commun.">
        <title>The evolution and pathogenic mechanisms of the rice sheath blight pathogen.</title>
        <authorList>
            <person name="Zheng A."/>
            <person name="Lin R."/>
            <person name="Xu L."/>
            <person name="Qin P."/>
            <person name="Tang C."/>
            <person name="Ai P."/>
            <person name="Zhang D."/>
            <person name="Liu Y."/>
            <person name="Sun Z."/>
            <person name="Feng H."/>
            <person name="Wang Y."/>
            <person name="Chen Y."/>
            <person name="Liang X."/>
            <person name="Fu R."/>
            <person name="Li Q."/>
            <person name="Zhang J."/>
            <person name="Yu X."/>
            <person name="Xie Z."/>
            <person name="Ding L."/>
            <person name="Guan P."/>
            <person name="Tang J."/>
            <person name="Liang Y."/>
            <person name="Wang S."/>
            <person name="Deng Q."/>
            <person name="Li S."/>
            <person name="Zhu J."/>
            <person name="Wang L."/>
            <person name="Liu H."/>
            <person name="Li P."/>
        </authorList>
    </citation>
    <scope>NUCLEOTIDE SEQUENCE [LARGE SCALE GENOMIC DNA]</scope>
    <source>
        <strain evidence="2">AG-1 IA</strain>
    </source>
</reference>
<evidence type="ECO:0000313" key="2">
    <source>
        <dbReference type="Proteomes" id="UP000011668"/>
    </source>
</evidence>
<dbReference type="HOGENOM" id="CLU_2428573_0_0_1"/>
<proteinExistence type="predicted"/>
<comment type="caution">
    <text evidence="1">The sequence shown here is derived from an EMBL/GenBank/DDBJ whole genome shotgun (WGS) entry which is preliminary data.</text>
</comment>
<dbReference type="AlphaFoldDB" id="L8WS23"/>
<name>L8WS23_THACA</name>
<dbReference type="EMBL" id="AFRT01001259">
    <property type="protein sequence ID" value="ELU40926.1"/>
    <property type="molecule type" value="Genomic_DNA"/>
</dbReference>
<sequence length="91" mass="9822">MPQSGAFVYVMVDSACSTSEGSAAKLHDKTSPVLYFSQLESFLGGLHDTRSDIHLDGVNDSPNSPSGLSANRVDPEVTWCLFLLARSRVSF</sequence>
<keyword evidence="2" id="KW-1185">Reference proteome</keyword>
<organism evidence="1 2">
    <name type="scientific">Thanatephorus cucumeris (strain AG1-IA)</name>
    <name type="common">Rice sheath blight fungus</name>
    <name type="synonym">Rhizoctonia solani</name>
    <dbReference type="NCBI Taxonomy" id="983506"/>
    <lineage>
        <taxon>Eukaryota</taxon>
        <taxon>Fungi</taxon>
        <taxon>Dikarya</taxon>
        <taxon>Basidiomycota</taxon>
        <taxon>Agaricomycotina</taxon>
        <taxon>Agaricomycetes</taxon>
        <taxon>Cantharellales</taxon>
        <taxon>Ceratobasidiaceae</taxon>
        <taxon>Rhizoctonia</taxon>
        <taxon>Rhizoctonia solani AG-1</taxon>
    </lineage>
</organism>
<evidence type="ECO:0000313" key="1">
    <source>
        <dbReference type="EMBL" id="ELU40926.1"/>
    </source>
</evidence>
<protein>
    <submittedName>
        <fullName evidence="1">Uncharacterized protein</fullName>
    </submittedName>
</protein>